<evidence type="ECO:0000256" key="13">
    <source>
        <dbReference type="ARBA" id="ARBA00023237"/>
    </source>
</evidence>
<dbReference type="InterPro" id="IPR000531">
    <property type="entry name" value="Beta-barrel_TonB"/>
</dbReference>
<dbReference type="GO" id="GO:0015344">
    <property type="term" value="F:siderophore uptake transmembrane transporter activity"/>
    <property type="evidence" value="ECO:0007669"/>
    <property type="project" value="TreeGrafter"/>
</dbReference>
<feature type="chain" id="PRO_5031084601" evidence="16">
    <location>
        <begin position="25"/>
        <end position="735"/>
    </location>
</feature>
<keyword evidence="3 14" id="KW-0813">Transport</keyword>
<feature type="domain" description="TonB-dependent receptor plug" evidence="18">
    <location>
        <begin position="71"/>
        <end position="171"/>
    </location>
</feature>
<dbReference type="InterPro" id="IPR036942">
    <property type="entry name" value="Beta-barrel_TonB_sf"/>
</dbReference>
<evidence type="ECO:0000256" key="8">
    <source>
        <dbReference type="ARBA" id="ARBA00023004"/>
    </source>
</evidence>
<feature type="signal peptide" evidence="16">
    <location>
        <begin position="1"/>
        <end position="24"/>
    </location>
</feature>
<evidence type="ECO:0000259" key="17">
    <source>
        <dbReference type="Pfam" id="PF00593"/>
    </source>
</evidence>
<dbReference type="Gene3D" id="2.170.130.10">
    <property type="entry name" value="TonB-dependent receptor, plug domain"/>
    <property type="match status" value="1"/>
</dbReference>
<keyword evidence="9" id="KW-0406">Ion transport</keyword>
<comment type="subcellular location">
    <subcellularLocation>
        <location evidence="1 14">Cell outer membrane</location>
        <topology evidence="1 14">Multi-pass membrane protein</topology>
    </subcellularLocation>
</comment>
<dbReference type="GO" id="GO:0015891">
    <property type="term" value="P:siderophore transport"/>
    <property type="evidence" value="ECO:0007669"/>
    <property type="project" value="InterPro"/>
</dbReference>
<dbReference type="AlphaFoldDB" id="A0A7X4GSW4"/>
<feature type="domain" description="TonB-dependent receptor-like beta-barrel" evidence="17">
    <location>
        <begin position="280"/>
        <end position="704"/>
    </location>
</feature>
<keyword evidence="12 19" id="KW-0675">Receptor</keyword>
<dbReference type="CDD" id="cd01347">
    <property type="entry name" value="ligand_gated_channel"/>
    <property type="match status" value="1"/>
</dbReference>
<dbReference type="InterPro" id="IPR039426">
    <property type="entry name" value="TonB-dep_rcpt-like"/>
</dbReference>
<protein>
    <submittedName>
        <fullName evidence="19">TonB-dependent siderophore receptor</fullName>
    </submittedName>
</protein>
<evidence type="ECO:0000256" key="4">
    <source>
        <dbReference type="ARBA" id="ARBA00022452"/>
    </source>
</evidence>
<dbReference type="FunFam" id="2.170.130.10:FF:000010">
    <property type="entry name" value="Ferripyoverdine receptor"/>
    <property type="match status" value="1"/>
</dbReference>
<keyword evidence="20" id="KW-1185">Reference proteome</keyword>
<evidence type="ECO:0000256" key="14">
    <source>
        <dbReference type="PROSITE-ProRule" id="PRU01360"/>
    </source>
</evidence>
<dbReference type="Proteomes" id="UP000450012">
    <property type="component" value="Unassembled WGS sequence"/>
</dbReference>
<keyword evidence="13 14" id="KW-0998">Cell outer membrane</keyword>
<keyword evidence="8" id="KW-0408">Iron</keyword>
<dbReference type="InterPro" id="IPR010105">
    <property type="entry name" value="TonB_sidphr_rcpt"/>
</dbReference>
<comment type="similarity">
    <text evidence="2 14 15">Belongs to the TonB-dependent receptor family.</text>
</comment>
<dbReference type="PANTHER" id="PTHR32552">
    <property type="entry name" value="FERRICHROME IRON RECEPTOR-RELATED"/>
    <property type="match status" value="1"/>
</dbReference>
<accession>A0A7X4GSW4</accession>
<dbReference type="Pfam" id="PF00593">
    <property type="entry name" value="TonB_dep_Rec_b-barrel"/>
    <property type="match status" value="1"/>
</dbReference>
<gene>
    <name evidence="19" type="ORF">GTP45_19675</name>
</gene>
<evidence type="ECO:0000256" key="15">
    <source>
        <dbReference type="RuleBase" id="RU003357"/>
    </source>
</evidence>
<evidence type="ECO:0000256" key="16">
    <source>
        <dbReference type="SAM" id="SignalP"/>
    </source>
</evidence>
<evidence type="ECO:0000313" key="20">
    <source>
        <dbReference type="Proteomes" id="UP000450012"/>
    </source>
</evidence>
<evidence type="ECO:0000256" key="7">
    <source>
        <dbReference type="ARBA" id="ARBA00022729"/>
    </source>
</evidence>
<organism evidence="19 20">
    <name type="scientific">Duganella rivi</name>
    <dbReference type="NCBI Taxonomy" id="2666083"/>
    <lineage>
        <taxon>Bacteria</taxon>
        <taxon>Pseudomonadati</taxon>
        <taxon>Pseudomonadota</taxon>
        <taxon>Betaproteobacteria</taxon>
        <taxon>Burkholderiales</taxon>
        <taxon>Oxalobacteraceae</taxon>
        <taxon>Telluria group</taxon>
        <taxon>Duganella</taxon>
    </lineage>
</organism>
<comment type="caution">
    <text evidence="19">The sequence shown here is derived from an EMBL/GenBank/DDBJ whole genome shotgun (WGS) entry which is preliminary data.</text>
</comment>
<dbReference type="PROSITE" id="PS52016">
    <property type="entry name" value="TONB_DEPENDENT_REC_3"/>
    <property type="match status" value="1"/>
</dbReference>
<name>A0A7X4GSW4_9BURK</name>
<dbReference type="Gene3D" id="2.40.170.20">
    <property type="entry name" value="TonB-dependent receptor, beta-barrel domain"/>
    <property type="match status" value="1"/>
</dbReference>
<keyword evidence="7 16" id="KW-0732">Signal</keyword>
<dbReference type="RefSeq" id="WP_161015596.1">
    <property type="nucleotide sequence ID" value="NZ_WWCK01000006.1"/>
</dbReference>
<dbReference type="GO" id="GO:0038023">
    <property type="term" value="F:signaling receptor activity"/>
    <property type="evidence" value="ECO:0007669"/>
    <property type="project" value="InterPro"/>
</dbReference>
<evidence type="ECO:0000256" key="6">
    <source>
        <dbReference type="ARBA" id="ARBA00022692"/>
    </source>
</evidence>
<evidence type="ECO:0000256" key="1">
    <source>
        <dbReference type="ARBA" id="ARBA00004571"/>
    </source>
</evidence>
<dbReference type="Pfam" id="PF07715">
    <property type="entry name" value="Plug"/>
    <property type="match status" value="1"/>
</dbReference>
<evidence type="ECO:0000256" key="12">
    <source>
        <dbReference type="ARBA" id="ARBA00023170"/>
    </source>
</evidence>
<evidence type="ECO:0000313" key="19">
    <source>
        <dbReference type="EMBL" id="MYM69041.1"/>
    </source>
</evidence>
<keyword evidence="10 15" id="KW-0798">TonB box</keyword>
<dbReference type="NCBIfam" id="TIGR01783">
    <property type="entry name" value="TonB-siderophor"/>
    <property type="match status" value="1"/>
</dbReference>
<evidence type="ECO:0000256" key="9">
    <source>
        <dbReference type="ARBA" id="ARBA00023065"/>
    </source>
</evidence>
<evidence type="ECO:0000256" key="3">
    <source>
        <dbReference type="ARBA" id="ARBA00022448"/>
    </source>
</evidence>
<keyword evidence="6 14" id="KW-0812">Transmembrane</keyword>
<keyword evidence="11 14" id="KW-0472">Membrane</keyword>
<dbReference type="GO" id="GO:0009279">
    <property type="term" value="C:cell outer membrane"/>
    <property type="evidence" value="ECO:0007669"/>
    <property type="project" value="UniProtKB-SubCell"/>
</dbReference>
<dbReference type="EMBL" id="WWCK01000006">
    <property type="protein sequence ID" value="MYM69041.1"/>
    <property type="molecule type" value="Genomic_DNA"/>
</dbReference>
<keyword evidence="4 14" id="KW-1134">Transmembrane beta strand</keyword>
<evidence type="ECO:0000256" key="5">
    <source>
        <dbReference type="ARBA" id="ARBA00022496"/>
    </source>
</evidence>
<proteinExistence type="inferred from homology"/>
<dbReference type="InterPro" id="IPR012910">
    <property type="entry name" value="Plug_dom"/>
</dbReference>
<dbReference type="SUPFAM" id="SSF56935">
    <property type="entry name" value="Porins"/>
    <property type="match status" value="1"/>
</dbReference>
<dbReference type="PANTHER" id="PTHR32552:SF74">
    <property type="entry name" value="HYDROXAMATE SIDEROPHORE RECEPTOR FHUE"/>
    <property type="match status" value="1"/>
</dbReference>
<evidence type="ECO:0000256" key="11">
    <source>
        <dbReference type="ARBA" id="ARBA00023136"/>
    </source>
</evidence>
<evidence type="ECO:0000256" key="2">
    <source>
        <dbReference type="ARBA" id="ARBA00009810"/>
    </source>
</evidence>
<keyword evidence="5" id="KW-0410">Iron transport</keyword>
<sequence length="735" mass="79772">MNKQFKMKPLAVLVSLTLPLLAQAQSGGAEQAATVLPSVQVSAQKLSDTTEGSGSYTTGKARTATPLDMSLRDTPQSVSVMTQQRIEDQGLTTVTDVVNNVIGISVNQYETNRAGFTARGFDITNLIIDGIPTTWEQSWSSGEVASSLAIYDRVEVVRGATGLTTGAGNPSAAINMVHKRATSKVLTGSAEIGIGTWNERRAQIDVSTPLNAAGTVRGRVVADYNQRDSWIDLAESKNKTIFATLEADLTPQTLLAVGFSRQETDPKAPMWGGLPFWYTDGSKTNWDVSKTTSASWSDWETSYNNGYVNLEHTFDNGWKARAYLARGDRKGDSHLLYLSGVPDRVTGLGMSSFAGSYVTRTKQDDVNLQLNGPFQLFGRKHEAAFGYMHSKRDFNSDSRAADFGNASSDVGNFNNWNGATFPTPKWGAATFYEESTTKQEALYGMARFSIIDPLKVTLGARVTNFEQTGHGLWSPAYVVKNNNEVTPYAGIVYDLNETYSVYGSYTSIFLPQNLKDFGGKILDPIEGKAKEVGIKSEYLDGRVNASLAVFDIKQDNLGQAGGLVDRDGTGPLLPEAYYVGTKGSTSRGFEFELNGELARGWNATAGYSRFRAKDATGADFNSVYPRALFRVFTSYQLPGALSKLTVGGGVNWESRTYTVDPAAPAAAVKANGGLIEQDSFALVNLMARYEISDKLSAQLNINNVTDKTHFGMFAAYGAITYAAPRSTSLSLKYKF</sequence>
<dbReference type="InterPro" id="IPR037066">
    <property type="entry name" value="Plug_dom_sf"/>
</dbReference>
<evidence type="ECO:0000259" key="18">
    <source>
        <dbReference type="Pfam" id="PF07715"/>
    </source>
</evidence>
<reference evidence="19 20" key="1">
    <citation type="submission" date="2019-12" db="EMBL/GenBank/DDBJ databases">
        <title>Novel species isolated from a subtropical stream in China.</title>
        <authorList>
            <person name="Lu H."/>
        </authorList>
    </citation>
    <scope>NUCLEOTIDE SEQUENCE [LARGE SCALE GENOMIC DNA]</scope>
    <source>
        <strain evidence="19 20">FT55W</strain>
    </source>
</reference>
<evidence type="ECO:0000256" key="10">
    <source>
        <dbReference type="ARBA" id="ARBA00023077"/>
    </source>
</evidence>